<keyword evidence="2" id="KW-1185">Reference proteome</keyword>
<sequence>MEYDKIKIAKLYNTARKKAEKEIKTCYHPNCNLNSINSHILQKNGILSSIAEENHLWEHQINLFRDDKFYFKRTGINEVFSFKCFCKIHDNELFKKIESNKEIDFTNYESRLLFTLRTIYNEKFRKEVIIGMFELFIENGDLNDYQKDISREHINQQKLGISDIEKIELDIWFDLKNKTESFVFEVREIEQIEMCISAFYNYETTLEMNEYRIKYGYEMERISDIFLNLFPYKDKSILIMGYNKKDEKKVKSYFYTFFKESEKRLQIKLTNLFLFAFETWVVSDKFYKQKIKGIEEIFGFATKLMAETMNERLYYSLNFCSDNFKSDMRKWRKTFANNA</sequence>
<protein>
    <submittedName>
        <fullName evidence="1">Uncharacterized protein</fullName>
    </submittedName>
</protein>
<accession>A0A2S7WAN5</accession>
<organism evidence="1 2">
    <name type="scientific">Polaribacter gangjinensis</name>
    <dbReference type="NCBI Taxonomy" id="574710"/>
    <lineage>
        <taxon>Bacteria</taxon>
        <taxon>Pseudomonadati</taxon>
        <taxon>Bacteroidota</taxon>
        <taxon>Flavobacteriia</taxon>
        <taxon>Flavobacteriales</taxon>
        <taxon>Flavobacteriaceae</taxon>
    </lineage>
</organism>
<dbReference type="RefSeq" id="WP_105045613.1">
    <property type="nucleotide sequence ID" value="NZ_CP150662.1"/>
</dbReference>
<gene>
    <name evidence="1" type="ORF">BTO13_03910</name>
</gene>
<dbReference type="OrthoDB" id="583051at2"/>
<dbReference type="Proteomes" id="UP000237608">
    <property type="component" value="Unassembled WGS sequence"/>
</dbReference>
<evidence type="ECO:0000313" key="1">
    <source>
        <dbReference type="EMBL" id="PQJ74466.1"/>
    </source>
</evidence>
<proteinExistence type="predicted"/>
<dbReference type="EMBL" id="MSCL01000001">
    <property type="protein sequence ID" value="PQJ74466.1"/>
    <property type="molecule type" value="Genomic_DNA"/>
</dbReference>
<name>A0A2S7WAN5_9FLAO</name>
<comment type="caution">
    <text evidence="1">The sequence shown here is derived from an EMBL/GenBank/DDBJ whole genome shotgun (WGS) entry which is preliminary data.</text>
</comment>
<reference evidence="1 2" key="1">
    <citation type="submission" date="2016-12" db="EMBL/GenBank/DDBJ databases">
        <title>Trade-off between light-utilization and light-protection in marine flavobacteria.</title>
        <authorList>
            <person name="Kumagai Y."/>
            <person name="Yoshizawa S."/>
            <person name="Kogure K."/>
            <person name="Iwasaki W."/>
        </authorList>
    </citation>
    <scope>NUCLEOTIDE SEQUENCE [LARGE SCALE GENOMIC DNA]</scope>
    <source>
        <strain evidence="1 2">KCTC 22729</strain>
    </source>
</reference>
<dbReference type="AlphaFoldDB" id="A0A2S7WAN5"/>
<evidence type="ECO:0000313" key="2">
    <source>
        <dbReference type="Proteomes" id="UP000237608"/>
    </source>
</evidence>